<protein>
    <submittedName>
        <fullName evidence="6">MerR family transcriptional regulator</fullName>
    </submittedName>
</protein>
<keyword evidence="3" id="KW-0010">Activator</keyword>
<dbReference type="Pfam" id="PF07739">
    <property type="entry name" value="TipAS"/>
    <property type="match status" value="1"/>
</dbReference>
<dbReference type="PANTHER" id="PTHR30204:SF90">
    <property type="entry name" value="HTH-TYPE TRANSCRIPTIONAL ACTIVATOR MTA"/>
    <property type="match status" value="1"/>
</dbReference>
<accession>A0A6N7W5M4</accession>
<evidence type="ECO:0000256" key="4">
    <source>
        <dbReference type="ARBA" id="ARBA00023163"/>
    </source>
</evidence>
<reference evidence="6 7" key="1">
    <citation type="submission" date="2019-08" db="EMBL/GenBank/DDBJ databases">
        <title>In-depth cultivation of the pig gut microbiome towards novel bacterial diversity and tailored functional studies.</title>
        <authorList>
            <person name="Wylensek D."/>
            <person name="Hitch T.C.A."/>
            <person name="Clavel T."/>
        </authorList>
    </citation>
    <scope>NUCLEOTIDE SEQUENCE [LARGE SCALE GENOMIC DNA]</scope>
    <source>
        <strain evidence="6 7">WB03_NA08</strain>
    </source>
</reference>
<evidence type="ECO:0000256" key="2">
    <source>
        <dbReference type="ARBA" id="ARBA00023125"/>
    </source>
</evidence>
<name>A0A6N7W5M4_9ACTO</name>
<dbReference type="GO" id="GO:0003677">
    <property type="term" value="F:DNA binding"/>
    <property type="evidence" value="ECO:0007669"/>
    <property type="project" value="UniProtKB-KW"/>
</dbReference>
<dbReference type="EMBL" id="VULO01000009">
    <property type="protein sequence ID" value="MSS84701.1"/>
    <property type="molecule type" value="Genomic_DNA"/>
</dbReference>
<dbReference type="SMART" id="SM00422">
    <property type="entry name" value="HTH_MERR"/>
    <property type="match status" value="1"/>
</dbReference>
<proteinExistence type="predicted"/>
<dbReference type="Gene3D" id="1.10.1660.10">
    <property type="match status" value="1"/>
</dbReference>
<dbReference type="AlphaFoldDB" id="A0A6N7W5M4"/>
<evidence type="ECO:0000259" key="5">
    <source>
        <dbReference type="PROSITE" id="PS50937"/>
    </source>
</evidence>
<dbReference type="InterPro" id="IPR047057">
    <property type="entry name" value="MerR_fam"/>
</dbReference>
<dbReference type="InterPro" id="IPR000551">
    <property type="entry name" value="MerR-type_HTH_dom"/>
</dbReference>
<evidence type="ECO:0000313" key="7">
    <source>
        <dbReference type="Proteomes" id="UP000470875"/>
    </source>
</evidence>
<evidence type="ECO:0000256" key="3">
    <source>
        <dbReference type="ARBA" id="ARBA00023159"/>
    </source>
</evidence>
<gene>
    <name evidence="6" type="ORF">FYJ24_07985</name>
</gene>
<evidence type="ECO:0000256" key="1">
    <source>
        <dbReference type="ARBA" id="ARBA00023015"/>
    </source>
</evidence>
<keyword evidence="2" id="KW-0238">DNA-binding</keyword>
<dbReference type="SUPFAM" id="SSF89082">
    <property type="entry name" value="Antibiotic binding domain of TipA-like multidrug resistance regulators"/>
    <property type="match status" value="1"/>
</dbReference>
<dbReference type="InterPro" id="IPR012925">
    <property type="entry name" value="TipAS_dom"/>
</dbReference>
<organism evidence="6 7">
    <name type="scientific">Scrofimicrobium canadense</name>
    <dbReference type="NCBI Taxonomy" id="2652290"/>
    <lineage>
        <taxon>Bacteria</taxon>
        <taxon>Bacillati</taxon>
        <taxon>Actinomycetota</taxon>
        <taxon>Actinomycetes</taxon>
        <taxon>Actinomycetales</taxon>
        <taxon>Actinomycetaceae</taxon>
        <taxon>Scrofimicrobium</taxon>
    </lineage>
</organism>
<keyword evidence="4" id="KW-0804">Transcription</keyword>
<sequence>MEWSIQEVSRLTGVTSRTLRHYHAIELVTPSRVGDDGRRFYDARCLLMLQRVMLLKELGLNLTKIREVLSRSTDEVQALQTHLEWIETEKERLTALQASVQSTIRALQEKEMMMPEDMFDGFNHADYYDEVSKRWGAATAEQSDTWWKNMNATDRSDFQAEIKVLINQWKALAGAGVEPSNKEAQELAARHVQWLRTVPGIPDDMRSYVEGLAQLYADDPRFAVQYQLSEDDTRGAEFVKEALLIFAQENL</sequence>
<dbReference type="Gene3D" id="1.10.490.50">
    <property type="entry name" value="Antibiotic binding domain of TipA-like multidrug resistance regulators"/>
    <property type="match status" value="1"/>
</dbReference>
<dbReference type="InterPro" id="IPR009061">
    <property type="entry name" value="DNA-bd_dom_put_sf"/>
</dbReference>
<keyword evidence="1" id="KW-0805">Transcription regulation</keyword>
<keyword evidence="7" id="KW-1185">Reference proteome</keyword>
<comment type="caution">
    <text evidence="6">The sequence shown here is derived from an EMBL/GenBank/DDBJ whole genome shotgun (WGS) entry which is preliminary data.</text>
</comment>
<dbReference type="GO" id="GO:0003700">
    <property type="term" value="F:DNA-binding transcription factor activity"/>
    <property type="evidence" value="ECO:0007669"/>
    <property type="project" value="InterPro"/>
</dbReference>
<dbReference type="Pfam" id="PF13411">
    <property type="entry name" value="MerR_1"/>
    <property type="match status" value="1"/>
</dbReference>
<dbReference type="InterPro" id="IPR036244">
    <property type="entry name" value="TipA-like_antibiotic-bd"/>
</dbReference>
<feature type="domain" description="HTH merR-type" evidence="5">
    <location>
        <begin position="1"/>
        <end position="71"/>
    </location>
</feature>
<dbReference type="SUPFAM" id="SSF46955">
    <property type="entry name" value="Putative DNA-binding domain"/>
    <property type="match status" value="1"/>
</dbReference>
<dbReference type="CDD" id="cd01106">
    <property type="entry name" value="HTH_TipAL-Mta"/>
    <property type="match status" value="1"/>
</dbReference>
<dbReference type="Proteomes" id="UP000470875">
    <property type="component" value="Unassembled WGS sequence"/>
</dbReference>
<dbReference type="PROSITE" id="PS50937">
    <property type="entry name" value="HTH_MERR_2"/>
    <property type="match status" value="1"/>
</dbReference>
<evidence type="ECO:0000313" key="6">
    <source>
        <dbReference type="EMBL" id="MSS84701.1"/>
    </source>
</evidence>
<dbReference type="PANTHER" id="PTHR30204">
    <property type="entry name" value="REDOX-CYCLING DRUG-SENSING TRANSCRIPTIONAL ACTIVATOR SOXR"/>
    <property type="match status" value="1"/>
</dbReference>